<gene>
    <name evidence="3" type="ORF">BJY24_003652</name>
</gene>
<dbReference type="InterPro" id="IPR005545">
    <property type="entry name" value="YCII"/>
</dbReference>
<comment type="similarity">
    <text evidence="1">Belongs to the YciI family.</text>
</comment>
<dbReference type="AlphaFoldDB" id="A0A7W9PF69"/>
<feature type="domain" description="YCII-related" evidence="2">
    <location>
        <begin position="7"/>
        <end position="117"/>
    </location>
</feature>
<evidence type="ECO:0000256" key="1">
    <source>
        <dbReference type="ARBA" id="ARBA00007689"/>
    </source>
</evidence>
<dbReference type="EMBL" id="JACHIT010000001">
    <property type="protein sequence ID" value="MBB5914785.1"/>
    <property type="molecule type" value="Genomic_DNA"/>
</dbReference>
<accession>A0A7W9PF69</accession>
<dbReference type="Pfam" id="PF03795">
    <property type="entry name" value="YCII"/>
    <property type="match status" value="1"/>
</dbReference>
<dbReference type="Gene3D" id="3.30.70.1060">
    <property type="entry name" value="Dimeric alpha+beta barrel"/>
    <property type="match status" value="1"/>
</dbReference>
<comment type="caution">
    <text evidence="3">The sequence shown here is derived from an EMBL/GenBank/DDBJ whole genome shotgun (WGS) entry which is preliminary data.</text>
</comment>
<evidence type="ECO:0000259" key="2">
    <source>
        <dbReference type="Pfam" id="PF03795"/>
    </source>
</evidence>
<dbReference type="PANTHER" id="PTHR35174:SF3">
    <property type="entry name" value="BLL7171 PROTEIN"/>
    <property type="match status" value="1"/>
</dbReference>
<dbReference type="InterPro" id="IPR011008">
    <property type="entry name" value="Dimeric_a/b-barrel"/>
</dbReference>
<protein>
    <recommendedName>
        <fullName evidence="2">YCII-related domain-containing protein</fullName>
    </recommendedName>
</protein>
<dbReference type="Proteomes" id="UP000540412">
    <property type="component" value="Unassembled WGS sequence"/>
</dbReference>
<proteinExistence type="inferred from homology"/>
<sequence length="133" mass="14456">MSGGPVQYMLLIYDCRRPEPDDPDFAEALARVNAFADECRRRGVFVSGHPLQDEHAATTVKVRDGRTMITDGPYAETHEHLGGAYVLDCRDLDEALELAALCPLAELGGIEVRPVAPVPGLDHRRSDSAASGR</sequence>
<organism evidence="3 4">
    <name type="scientific">Nocardia transvalensis</name>
    <dbReference type="NCBI Taxonomy" id="37333"/>
    <lineage>
        <taxon>Bacteria</taxon>
        <taxon>Bacillati</taxon>
        <taxon>Actinomycetota</taxon>
        <taxon>Actinomycetes</taxon>
        <taxon>Mycobacteriales</taxon>
        <taxon>Nocardiaceae</taxon>
        <taxon>Nocardia</taxon>
    </lineage>
</organism>
<name>A0A7W9PF69_9NOCA</name>
<evidence type="ECO:0000313" key="3">
    <source>
        <dbReference type="EMBL" id="MBB5914785.1"/>
    </source>
</evidence>
<keyword evidence="4" id="KW-1185">Reference proteome</keyword>
<dbReference type="PANTHER" id="PTHR35174">
    <property type="entry name" value="BLL7171 PROTEIN-RELATED"/>
    <property type="match status" value="1"/>
</dbReference>
<dbReference type="SUPFAM" id="SSF54909">
    <property type="entry name" value="Dimeric alpha+beta barrel"/>
    <property type="match status" value="1"/>
</dbReference>
<evidence type="ECO:0000313" key="4">
    <source>
        <dbReference type="Proteomes" id="UP000540412"/>
    </source>
</evidence>
<reference evidence="3 4" key="1">
    <citation type="submission" date="2020-08" db="EMBL/GenBank/DDBJ databases">
        <title>Sequencing the genomes of 1000 actinobacteria strains.</title>
        <authorList>
            <person name="Klenk H.-P."/>
        </authorList>
    </citation>
    <scope>NUCLEOTIDE SEQUENCE [LARGE SCALE GENOMIC DNA]</scope>
    <source>
        <strain evidence="3 4">DSM 43582</strain>
    </source>
</reference>
<dbReference type="RefSeq" id="WP_246829464.1">
    <property type="nucleotide sequence ID" value="NZ_JACHIT010000001.1"/>
</dbReference>